<dbReference type="Proteomes" id="UP000475249">
    <property type="component" value="Unassembled WGS sequence"/>
</dbReference>
<proteinExistence type="predicted"/>
<comment type="caution">
    <text evidence="2">The sequence shown here is derived from an EMBL/GenBank/DDBJ whole genome shotgun (WGS) entry which is preliminary data.</text>
</comment>
<dbReference type="RefSeq" id="WP_161437429.1">
    <property type="nucleotide sequence ID" value="NZ_WXYO01000010.1"/>
</dbReference>
<dbReference type="EMBL" id="WXYO01000010">
    <property type="protein sequence ID" value="NAS14380.1"/>
    <property type="molecule type" value="Genomic_DNA"/>
</dbReference>
<name>A0A6L9EHX6_9FLAO</name>
<organism evidence="2 3">
    <name type="scientific">Poritiphilus flavus</name>
    <dbReference type="NCBI Taxonomy" id="2697053"/>
    <lineage>
        <taxon>Bacteria</taxon>
        <taxon>Pseudomonadati</taxon>
        <taxon>Bacteroidota</taxon>
        <taxon>Flavobacteriia</taxon>
        <taxon>Flavobacteriales</taxon>
        <taxon>Flavobacteriaceae</taxon>
        <taxon>Poritiphilus</taxon>
    </lineage>
</organism>
<reference evidence="2 3" key="1">
    <citation type="submission" date="2020-01" db="EMBL/GenBank/DDBJ databases">
        <title>Bacteria diversity of Porities sp.</title>
        <authorList>
            <person name="Wang G."/>
        </authorList>
    </citation>
    <scope>NUCLEOTIDE SEQUENCE [LARGE SCALE GENOMIC DNA]</scope>
    <source>
        <strain evidence="2 3">R33</strain>
    </source>
</reference>
<evidence type="ECO:0000313" key="3">
    <source>
        <dbReference type="Proteomes" id="UP000475249"/>
    </source>
</evidence>
<sequence length="63" mass="7381">MKTYKIKSLAYFVCFVAALFFYYNYNIKLEAEQMANTKKETFAEIQTEDLSSTNFSDADEVKQ</sequence>
<accession>A0A6L9EHX6</accession>
<evidence type="ECO:0000313" key="2">
    <source>
        <dbReference type="EMBL" id="NAS14380.1"/>
    </source>
</evidence>
<feature type="transmembrane region" description="Helical" evidence="1">
    <location>
        <begin position="6"/>
        <end position="25"/>
    </location>
</feature>
<keyword evidence="1" id="KW-0472">Membrane</keyword>
<evidence type="ECO:0000256" key="1">
    <source>
        <dbReference type="SAM" id="Phobius"/>
    </source>
</evidence>
<keyword evidence="1" id="KW-1133">Transmembrane helix</keyword>
<dbReference type="AlphaFoldDB" id="A0A6L9EHX6"/>
<protein>
    <submittedName>
        <fullName evidence="2">Uncharacterized protein</fullName>
    </submittedName>
</protein>
<keyword evidence="3" id="KW-1185">Reference proteome</keyword>
<gene>
    <name evidence="2" type="ORF">GTQ38_20380</name>
</gene>
<keyword evidence="1" id="KW-0812">Transmembrane</keyword>